<dbReference type="EMBL" id="CAEZYE010000098">
    <property type="protein sequence ID" value="CAB4720501.1"/>
    <property type="molecule type" value="Genomic_DNA"/>
</dbReference>
<organism evidence="2">
    <name type="scientific">freshwater metagenome</name>
    <dbReference type="NCBI Taxonomy" id="449393"/>
    <lineage>
        <taxon>unclassified sequences</taxon>
        <taxon>metagenomes</taxon>
        <taxon>ecological metagenomes</taxon>
    </lineage>
</organism>
<gene>
    <name evidence="2" type="ORF">UFOPK2655_01291</name>
</gene>
<sequence length="62" mass="6740">MRDDEDLEPPRAREPVTTSPSRVTTLTPGLARRIASASRAESATTIFASNEVISAPIEEDRT</sequence>
<reference evidence="2" key="1">
    <citation type="submission" date="2020-05" db="EMBL/GenBank/DDBJ databases">
        <authorList>
            <person name="Chiriac C."/>
            <person name="Salcher M."/>
            <person name="Ghai R."/>
            <person name="Kavagutti S V."/>
        </authorList>
    </citation>
    <scope>NUCLEOTIDE SEQUENCE</scope>
</reference>
<feature type="compositionally biased region" description="Basic and acidic residues" evidence="1">
    <location>
        <begin position="1"/>
        <end position="14"/>
    </location>
</feature>
<name>A0A6J6R991_9ZZZZ</name>
<feature type="compositionally biased region" description="Polar residues" evidence="1">
    <location>
        <begin position="16"/>
        <end position="27"/>
    </location>
</feature>
<accession>A0A6J6R991</accession>
<proteinExistence type="predicted"/>
<dbReference type="AlphaFoldDB" id="A0A6J6R991"/>
<feature type="region of interest" description="Disordered" evidence="1">
    <location>
        <begin position="1"/>
        <end position="29"/>
    </location>
</feature>
<evidence type="ECO:0000256" key="1">
    <source>
        <dbReference type="SAM" id="MobiDB-lite"/>
    </source>
</evidence>
<protein>
    <submittedName>
        <fullName evidence="2">Unannotated protein</fullName>
    </submittedName>
</protein>
<evidence type="ECO:0000313" key="2">
    <source>
        <dbReference type="EMBL" id="CAB4720501.1"/>
    </source>
</evidence>